<sequence length="104" mass="10850">MFGRIGGRSARDREVVDTLRRADKAARMGNPAAAAREQAAAAAILRQLVAAEPDDAQPGHRLGATLYALGRSLTAAGRPDEAVDALDEAEDTYLALPRGPAVAD</sequence>
<accession>A0A6J4H4F8</accession>
<dbReference type="SUPFAM" id="SSF48452">
    <property type="entry name" value="TPR-like"/>
    <property type="match status" value="1"/>
</dbReference>
<dbReference type="InterPro" id="IPR011990">
    <property type="entry name" value="TPR-like_helical_dom_sf"/>
</dbReference>
<protein>
    <recommendedName>
        <fullName evidence="2">Tetratricopeptide repeat protein</fullName>
    </recommendedName>
</protein>
<name>A0A6J4H4F8_9ACTN</name>
<dbReference type="AlphaFoldDB" id="A0A6J4H4F8"/>
<evidence type="ECO:0000313" key="1">
    <source>
        <dbReference type="EMBL" id="CAA9212526.1"/>
    </source>
</evidence>
<feature type="non-terminal residue" evidence="1">
    <location>
        <position position="104"/>
    </location>
</feature>
<reference evidence="1" key="1">
    <citation type="submission" date="2020-02" db="EMBL/GenBank/DDBJ databases">
        <authorList>
            <person name="Meier V. D."/>
        </authorList>
    </citation>
    <scope>NUCLEOTIDE SEQUENCE</scope>
    <source>
        <strain evidence="1">AVDCRST_MAG41</strain>
    </source>
</reference>
<evidence type="ECO:0008006" key="2">
    <source>
        <dbReference type="Google" id="ProtNLM"/>
    </source>
</evidence>
<dbReference type="EMBL" id="CADCTP010000005">
    <property type="protein sequence ID" value="CAA9212526.1"/>
    <property type="molecule type" value="Genomic_DNA"/>
</dbReference>
<dbReference type="Gene3D" id="1.25.40.10">
    <property type="entry name" value="Tetratricopeptide repeat domain"/>
    <property type="match status" value="1"/>
</dbReference>
<proteinExistence type="predicted"/>
<organism evidence="1">
    <name type="scientific">uncultured Mycobacteriales bacterium</name>
    <dbReference type="NCBI Taxonomy" id="581187"/>
    <lineage>
        <taxon>Bacteria</taxon>
        <taxon>Bacillati</taxon>
        <taxon>Actinomycetota</taxon>
        <taxon>Actinomycetes</taxon>
        <taxon>Mycobacteriales</taxon>
        <taxon>environmental samples</taxon>
    </lineage>
</organism>
<gene>
    <name evidence="1" type="ORF">AVDCRST_MAG41-49</name>
</gene>